<evidence type="ECO:0000256" key="2">
    <source>
        <dbReference type="SAM" id="MobiDB-lite"/>
    </source>
</evidence>
<dbReference type="Proteomes" id="UP000317422">
    <property type="component" value="Unassembled WGS sequence"/>
</dbReference>
<evidence type="ECO:0000313" key="4">
    <source>
        <dbReference type="Proteomes" id="UP000317422"/>
    </source>
</evidence>
<dbReference type="SUPFAM" id="SSF48264">
    <property type="entry name" value="Cytochrome P450"/>
    <property type="match status" value="1"/>
</dbReference>
<name>A0A543NN85_9ACTN</name>
<dbReference type="InterPro" id="IPR036396">
    <property type="entry name" value="Cyt_P450_sf"/>
</dbReference>
<keyword evidence="4" id="KW-1185">Reference proteome</keyword>
<sequence length="444" mass="49482">MTDECPYAALYDPDFHVDQHAVFERLRERYGPVVPAELEPGVHGWVVIDYATIISWCRDTRTFSRDSHRWRDWREGRISDESSLVGMMMPRPNVLFTDGEEHRRLRRAVTDSLGKLDSARIANHARTASDQLIDAFCERGEAELLGEYARLLPLLVVNQMFGFDEESGRRFFTALREMWDGVEAERANAEIERVLSEVITDKRRNPGPDVTSWLMEHRAGLTDEEVIQQLVMIVGAGTEPSANLIANSMRVLLTDPALGEDVAGSRVSVQDAIEHVLWTAPPVTNYPVMYPTTDVSVGNQTVPEGSPVLLGYAAANRFVAEENAQQMGESANRAHLAWGVGPHRCPAQDLGTIIATTGIQTLIRRLPGLRLAVDPQELQWRVSTFSRSLTSLPVTFTAQPPTEEGKQWEQSPSQPETSTSKQSSSANSVRSSLSSFLAKLMRGR</sequence>
<dbReference type="EMBL" id="VFQC01000001">
    <property type="protein sequence ID" value="TQN33283.1"/>
    <property type="molecule type" value="Genomic_DNA"/>
</dbReference>
<dbReference type="Gene3D" id="1.10.630.10">
    <property type="entry name" value="Cytochrome P450"/>
    <property type="match status" value="1"/>
</dbReference>
<dbReference type="GO" id="GO:0016705">
    <property type="term" value="F:oxidoreductase activity, acting on paired donors, with incorporation or reduction of molecular oxygen"/>
    <property type="evidence" value="ECO:0007669"/>
    <property type="project" value="InterPro"/>
</dbReference>
<dbReference type="RefSeq" id="WP_141924671.1">
    <property type="nucleotide sequence ID" value="NZ_VFQC01000001.1"/>
</dbReference>
<evidence type="ECO:0000256" key="1">
    <source>
        <dbReference type="ARBA" id="ARBA00010617"/>
    </source>
</evidence>
<proteinExistence type="inferred from homology"/>
<dbReference type="AlphaFoldDB" id="A0A543NN85"/>
<comment type="caution">
    <text evidence="3">The sequence shown here is derived from an EMBL/GenBank/DDBJ whole genome shotgun (WGS) entry which is preliminary data.</text>
</comment>
<dbReference type="CDD" id="cd20623">
    <property type="entry name" value="CYP_unk"/>
    <property type="match status" value="1"/>
</dbReference>
<dbReference type="InterPro" id="IPR002397">
    <property type="entry name" value="Cyt_P450_B"/>
</dbReference>
<feature type="region of interest" description="Disordered" evidence="2">
    <location>
        <begin position="396"/>
        <end position="432"/>
    </location>
</feature>
<dbReference type="PRINTS" id="PR00359">
    <property type="entry name" value="BP450"/>
</dbReference>
<dbReference type="OrthoDB" id="4133219at2"/>
<protein>
    <submittedName>
        <fullName evidence="3">Cytochrome P450</fullName>
    </submittedName>
</protein>
<dbReference type="PANTHER" id="PTHR46696:SF1">
    <property type="entry name" value="CYTOCHROME P450 YJIB-RELATED"/>
    <property type="match status" value="1"/>
</dbReference>
<reference evidence="3 4" key="1">
    <citation type="submission" date="2019-06" db="EMBL/GenBank/DDBJ databases">
        <title>Sequencing the genomes of 1000 actinobacteria strains.</title>
        <authorList>
            <person name="Klenk H.-P."/>
        </authorList>
    </citation>
    <scope>NUCLEOTIDE SEQUENCE [LARGE SCALE GENOMIC DNA]</scope>
    <source>
        <strain evidence="3 4">DSM 45015</strain>
    </source>
</reference>
<evidence type="ECO:0000313" key="3">
    <source>
        <dbReference type="EMBL" id="TQN33283.1"/>
    </source>
</evidence>
<organism evidence="3 4">
    <name type="scientific">Haloactinospora alba</name>
    <dbReference type="NCBI Taxonomy" id="405555"/>
    <lineage>
        <taxon>Bacteria</taxon>
        <taxon>Bacillati</taxon>
        <taxon>Actinomycetota</taxon>
        <taxon>Actinomycetes</taxon>
        <taxon>Streptosporangiales</taxon>
        <taxon>Nocardiopsidaceae</taxon>
        <taxon>Haloactinospora</taxon>
    </lineage>
</organism>
<dbReference type="GO" id="GO:0004497">
    <property type="term" value="F:monooxygenase activity"/>
    <property type="evidence" value="ECO:0007669"/>
    <property type="project" value="InterPro"/>
</dbReference>
<accession>A0A543NN85</accession>
<comment type="similarity">
    <text evidence="1">Belongs to the cytochrome P450 family.</text>
</comment>
<gene>
    <name evidence="3" type="ORF">FHX37_3289</name>
</gene>
<dbReference type="GO" id="GO:0020037">
    <property type="term" value="F:heme binding"/>
    <property type="evidence" value="ECO:0007669"/>
    <property type="project" value="InterPro"/>
</dbReference>
<feature type="compositionally biased region" description="Low complexity" evidence="2">
    <location>
        <begin position="409"/>
        <end position="432"/>
    </location>
</feature>
<dbReference type="GO" id="GO:0005506">
    <property type="term" value="F:iron ion binding"/>
    <property type="evidence" value="ECO:0007669"/>
    <property type="project" value="InterPro"/>
</dbReference>
<dbReference type="PANTHER" id="PTHR46696">
    <property type="entry name" value="P450, PUTATIVE (EUROFUNG)-RELATED"/>
    <property type="match status" value="1"/>
</dbReference>